<name>A0A917H363_9BACT</name>
<accession>A0A917H363</accession>
<evidence type="ECO:0000256" key="1">
    <source>
        <dbReference type="SAM" id="MobiDB-lite"/>
    </source>
</evidence>
<proteinExistence type="predicted"/>
<dbReference type="EMBL" id="BMGT01000001">
    <property type="protein sequence ID" value="GGG65916.1"/>
    <property type="molecule type" value="Genomic_DNA"/>
</dbReference>
<sequence length="67" mass="7156">MERKRIKGRFAPEDKGGVVKRNIAAPAANPQAPTGRARSLVGQLLDKWKRSRSGGNNLNAASTQAAD</sequence>
<evidence type="ECO:0000313" key="3">
    <source>
        <dbReference type="Proteomes" id="UP000647241"/>
    </source>
</evidence>
<dbReference type="RefSeq" id="WP_188552521.1">
    <property type="nucleotide sequence ID" value="NZ_BMGT01000001.1"/>
</dbReference>
<reference evidence="2" key="1">
    <citation type="journal article" date="2014" name="Int. J. Syst. Evol. Microbiol.">
        <title>Complete genome sequence of Corynebacterium casei LMG S-19264T (=DSM 44701T), isolated from a smear-ripened cheese.</title>
        <authorList>
            <consortium name="US DOE Joint Genome Institute (JGI-PGF)"/>
            <person name="Walter F."/>
            <person name="Albersmeier A."/>
            <person name="Kalinowski J."/>
            <person name="Ruckert C."/>
        </authorList>
    </citation>
    <scope>NUCLEOTIDE SEQUENCE</scope>
    <source>
        <strain evidence="2">CGMCC 1.12997</strain>
    </source>
</reference>
<comment type="caution">
    <text evidence="2">The sequence shown here is derived from an EMBL/GenBank/DDBJ whole genome shotgun (WGS) entry which is preliminary data.</text>
</comment>
<dbReference type="AlphaFoldDB" id="A0A917H363"/>
<organism evidence="2 3">
    <name type="scientific">Edaphobacter dinghuensis</name>
    <dbReference type="NCBI Taxonomy" id="1560005"/>
    <lineage>
        <taxon>Bacteria</taxon>
        <taxon>Pseudomonadati</taxon>
        <taxon>Acidobacteriota</taxon>
        <taxon>Terriglobia</taxon>
        <taxon>Terriglobales</taxon>
        <taxon>Acidobacteriaceae</taxon>
        <taxon>Edaphobacter</taxon>
    </lineage>
</organism>
<dbReference type="Proteomes" id="UP000647241">
    <property type="component" value="Unassembled WGS sequence"/>
</dbReference>
<protein>
    <submittedName>
        <fullName evidence="2">Uncharacterized protein</fullName>
    </submittedName>
</protein>
<feature type="region of interest" description="Disordered" evidence="1">
    <location>
        <begin position="47"/>
        <end position="67"/>
    </location>
</feature>
<feature type="compositionally biased region" description="Polar residues" evidence="1">
    <location>
        <begin position="53"/>
        <end position="67"/>
    </location>
</feature>
<evidence type="ECO:0000313" key="2">
    <source>
        <dbReference type="EMBL" id="GGG65916.1"/>
    </source>
</evidence>
<reference evidence="2" key="2">
    <citation type="submission" date="2020-09" db="EMBL/GenBank/DDBJ databases">
        <authorList>
            <person name="Sun Q."/>
            <person name="Zhou Y."/>
        </authorList>
    </citation>
    <scope>NUCLEOTIDE SEQUENCE</scope>
    <source>
        <strain evidence="2">CGMCC 1.12997</strain>
    </source>
</reference>
<keyword evidence="3" id="KW-1185">Reference proteome</keyword>
<gene>
    <name evidence="2" type="ORF">GCM10011585_04620</name>
</gene>